<evidence type="ECO:0000256" key="5">
    <source>
        <dbReference type="SAM" id="Phobius"/>
    </source>
</evidence>
<dbReference type="Pfam" id="PF13365">
    <property type="entry name" value="Trypsin_2"/>
    <property type="match status" value="1"/>
</dbReference>
<keyword evidence="5" id="KW-1133">Transmembrane helix</keyword>
<sequence>MDQHEQHEEPTAGEMNSASSDESIKPSPARNGSHRVVSWSALGVAVLALILALGSLLVQRSNSESSAGAGDGAGAAAAAGDYSKNSLFSYPTDVEGLIKKVRASTVTIGCKDFSGSGWVIELGSPDDGDANSAALDKEFPTEVITNHHVIKQCVNSPRAVTATAGDKTYDAFLYSWDKENDLALIGIKQKVPALEISTAPVPGWWTMAIGTPYGLEGSISIGNVINREGNAVISTASLNSGNSGGPLVNSRGQVVGTNSWTYIGEEVAQDWNGSIDLPTLCIEIVNCAKGDALTWGE</sequence>
<keyword evidence="5" id="KW-0472">Membrane</keyword>
<dbReference type="SUPFAM" id="SSF50494">
    <property type="entry name" value="Trypsin-like serine proteases"/>
    <property type="match status" value="1"/>
</dbReference>
<dbReference type="InterPro" id="IPR009003">
    <property type="entry name" value="Peptidase_S1_PA"/>
</dbReference>
<reference evidence="6" key="1">
    <citation type="submission" date="2020-05" db="EMBL/GenBank/DDBJ databases">
        <authorList>
            <person name="Chiriac C."/>
            <person name="Salcher M."/>
            <person name="Ghai R."/>
            <person name="Kavagutti S V."/>
        </authorList>
    </citation>
    <scope>NUCLEOTIDE SEQUENCE</scope>
</reference>
<organism evidence="6">
    <name type="scientific">freshwater metagenome</name>
    <dbReference type="NCBI Taxonomy" id="449393"/>
    <lineage>
        <taxon>unclassified sequences</taxon>
        <taxon>metagenomes</taxon>
        <taxon>ecological metagenomes</taxon>
    </lineage>
</organism>
<name>A0A6J6J6A9_9ZZZZ</name>
<evidence type="ECO:0000313" key="6">
    <source>
        <dbReference type="EMBL" id="CAB4632278.1"/>
    </source>
</evidence>
<comment type="similarity">
    <text evidence="1">Belongs to the peptidase S1C family.</text>
</comment>
<dbReference type="InterPro" id="IPR043504">
    <property type="entry name" value="Peptidase_S1_PA_chymotrypsin"/>
</dbReference>
<dbReference type="PANTHER" id="PTHR43343:SF3">
    <property type="entry name" value="PROTEASE DO-LIKE 8, CHLOROPLASTIC"/>
    <property type="match status" value="1"/>
</dbReference>
<dbReference type="AlphaFoldDB" id="A0A6J6J6A9"/>
<evidence type="ECO:0000256" key="4">
    <source>
        <dbReference type="SAM" id="MobiDB-lite"/>
    </source>
</evidence>
<keyword evidence="5" id="KW-0812">Transmembrane</keyword>
<feature type="region of interest" description="Disordered" evidence="4">
    <location>
        <begin position="1"/>
        <end position="31"/>
    </location>
</feature>
<evidence type="ECO:0000256" key="2">
    <source>
        <dbReference type="ARBA" id="ARBA00022670"/>
    </source>
</evidence>
<keyword evidence="2" id="KW-0645">Protease</keyword>
<dbReference type="GO" id="GO:0004252">
    <property type="term" value="F:serine-type endopeptidase activity"/>
    <property type="evidence" value="ECO:0007669"/>
    <property type="project" value="InterPro"/>
</dbReference>
<keyword evidence="3" id="KW-0378">Hydrolase</keyword>
<feature type="transmembrane region" description="Helical" evidence="5">
    <location>
        <begin position="36"/>
        <end position="58"/>
    </location>
</feature>
<dbReference type="PANTHER" id="PTHR43343">
    <property type="entry name" value="PEPTIDASE S12"/>
    <property type="match status" value="1"/>
</dbReference>
<feature type="compositionally biased region" description="Basic and acidic residues" evidence="4">
    <location>
        <begin position="1"/>
        <end position="10"/>
    </location>
</feature>
<dbReference type="InterPro" id="IPR051201">
    <property type="entry name" value="Chloro_Bact_Ser_Proteases"/>
</dbReference>
<dbReference type="EMBL" id="CAEZVB010000122">
    <property type="protein sequence ID" value="CAB4632278.1"/>
    <property type="molecule type" value="Genomic_DNA"/>
</dbReference>
<evidence type="ECO:0000256" key="1">
    <source>
        <dbReference type="ARBA" id="ARBA00010541"/>
    </source>
</evidence>
<evidence type="ECO:0000256" key="3">
    <source>
        <dbReference type="ARBA" id="ARBA00022801"/>
    </source>
</evidence>
<dbReference type="Gene3D" id="2.40.10.10">
    <property type="entry name" value="Trypsin-like serine proteases"/>
    <property type="match status" value="2"/>
</dbReference>
<protein>
    <submittedName>
        <fullName evidence="6">Unannotated protein</fullName>
    </submittedName>
</protein>
<gene>
    <name evidence="6" type="ORF">UFOPK1908_01539</name>
</gene>
<proteinExistence type="inferred from homology"/>
<dbReference type="PRINTS" id="PR00834">
    <property type="entry name" value="PROTEASES2C"/>
</dbReference>
<accession>A0A6J6J6A9</accession>
<dbReference type="GO" id="GO:0006508">
    <property type="term" value="P:proteolysis"/>
    <property type="evidence" value="ECO:0007669"/>
    <property type="project" value="UniProtKB-KW"/>
</dbReference>
<dbReference type="InterPro" id="IPR001940">
    <property type="entry name" value="Peptidase_S1C"/>
</dbReference>